<feature type="compositionally biased region" description="Polar residues" evidence="1">
    <location>
        <begin position="177"/>
        <end position="191"/>
    </location>
</feature>
<dbReference type="PANTHER" id="PTHR34831:SF1">
    <property type="entry name" value="MIGRATION AND INVASION-INHIBITORY PROTEIN"/>
    <property type="match status" value="1"/>
</dbReference>
<dbReference type="AlphaFoldDB" id="A0AAD9PA90"/>
<dbReference type="GO" id="GO:0010972">
    <property type="term" value="P:negative regulation of G2/M transition of mitotic cell cycle"/>
    <property type="evidence" value="ECO:0007669"/>
    <property type="project" value="InterPro"/>
</dbReference>
<comment type="caution">
    <text evidence="2">The sequence shown here is derived from an EMBL/GenBank/DDBJ whole genome shotgun (WGS) entry which is preliminary data.</text>
</comment>
<sequence>MGKAGEDTCLDALRQQNQSLLAQLRQRQSKFKSLLNATTLERSSHFAENEPSKSTQVAREKLAHCSKAMDLSYRVKHVDLSGMSGLDGDRTPVKLTVVADGTATRSPSGKTLTSTPKRSPLPSGRLSSTPDRPATTTPDRQTVTPDRPTRPQTDTPRSILKHRKIIDDNVHVESRYNHTPTAQRTPQPKHNGLNYSYSNVDESFTGAAFRESVDSRVTLPAYSRATDGSYLEEYPSPHHSDKESFLDDVEKMQRERLLFDPNNSRQNGSTCETPLRTKTVEFESPYISSGDELGPRQEDNINNSSSNRRRKSMQKHKSEKPQQKPRLQQQSLKLAEAWRRTTSTQPLLGYDWIAGVLDNQDKSVINASDKFFQRISEFRWQHKEACTTDEPSVSGTVLLSRPVSPQIQDPGHTCIHGYTVNERLFTEPTNADDDGRAVCNVCLIPQKKASRRSPSFVRVSIPQSQIVKHAHELKPHRRRSFDPSDSCALSEHCLAGWECSRPSHLPTASGLDLKCATNKVTSQLSMTMAEVEQQLSEHSRAAKLGLRANGPTTARGHLNMTHARNLRRLQLA</sequence>
<evidence type="ECO:0000313" key="2">
    <source>
        <dbReference type="EMBL" id="KAK2191101.1"/>
    </source>
</evidence>
<feature type="compositionally biased region" description="Polar residues" evidence="1">
    <location>
        <begin position="103"/>
        <end position="117"/>
    </location>
</feature>
<feature type="compositionally biased region" description="Basic and acidic residues" evidence="1">
    <location>
        <begin position="165"/>
        <end position="176"/>
    </location>
</feature>
<organism evidence="2 3">
    <name type="scientific">Ridgeia piscesae</name>
    <name type="common">Tubeworm</name>
    <dbReference type="NCBI Taxonomy" id="27915"/>
    <lineage>
        <taxon>Eukaryota</taxon>
        <taxon>Metazoa</taxon>
        <taxon>Spiralia</taxon>
        <taxon>Lophotrochozoa</taxon>
        <taxon>Annelida</taxon>
        <taxon>Polychaeta</taxon>
        <taxon>Sedentaria</taxon>
        <taxon>Canalipalpata</taxon>
        <taxon>Sabellida</taxon>
        <taxon>Siboglinidae</taxon>
        <taxon>Ridgeia</taxon>
    </lineage>
</organism>
<protein>
    <recommendedName>
        <fullName evidence="4">Migration and invasion inhibitory protein</fullName>
    </recommendedName>
</protein>
<dbReference type="EMBL" id="JAODUO010000060">
    <property type="protein sequence ID" value="KAK2191101.1"/>
    <property type="molecule type" value="Genomic_DNA"/>
</dbReference>
<keyword evidence="3" id="KW-1185">Reference proteome</keyword>
<evidence type="ECO:0000313" key="3">
    <source>
        <dbReference type="Proteomes" id="UP001209878"/>
    </source>
</evidence>
<dbReference type="PANTHER" id="PTHR34831">
    <property type="entry name" value="MIGRATION AND INVASION-INHIBITORY PROTEIN"/>
    <property type="match status" value="1"/>
</dbReference>
<dbReference type="Proteomes" id="UP001209878">
    <property type="component" value="Unassembled WGS sequence"/>
</dbReference>
<feature type="region of interest" description="Disordered" evidence="1">
    <location>
        <begin position="97"/>
        <end position="191"/>
    </location>
</feature>
<accession>A0AAD9PA90</accession>
<dbReference type="InterPro" id="IPR031466">
    <property type="entry name" value="MIIP"/>
</dbReference>
<dbReference type="GO" id="GO:0030336">
    <property type="term" value="P:negative regulation of cell migration"/>
    <property type="evidence" value="ECO:0007669"/>
    <property type="project" value="InterPro"/>
</dbReference>
<name>A0AAD9PA90_RIDPI</name>
<feature type="region of interest" description="Disordered" evidence="1">
    <location>
        <begin position="258"/>
        <end position="331"/>
    </location>
</feature>
<feature type="compositionally biased region" description="Low complexity" evidence="1">
    <location>
        <begin position="129"/>
        <end position="157"/>
    </location>
</feature>
<evidence type="ECO:0000256" key="1">
    <source>
        <dbReference type="SAM" id="MobiDB-lite"/>
    </source>
</evidence>
<dbReference type="Pfam" id="PF15734">
    <property type="entry name" value="MIIP"/>
    <property type="match status" value="1"/>
</dbReference>
<reference evidence="2" key="1">
    <citation type="journal article" date="2023" name="Mol. Biol. Evol.">
        <title>Third-Generation Sequencing Reveals the Adaptive Role of the Epigenome in Three Deep-Sea Polychaetes.</title>
        <authorList>
            <person name="Perez M."/>
            <person name="Aroh O."/>
            <person name="Sun Y."/>
            <person name="Lan Y."/>
            <person name="Juniper S.K."/>
            <person name="Young C.R."/>
            <person name="Angers B."/>
            <person name="Qian P.Y."/>
        </authorList>
    </citation>
    <scope>NUCLEOTIDE SEQUENCE</scope>
    <source>
        <strain evidence="2">R07B-5</strain>
    </source>
</reference>
<evidence type="ECO:0008006" key="4">
    <source>
        <dbReference type="Google" id="ProtNLM"/>
    </source>
</evidence>
<gene>
    <name evidence="2" type="ORF">NP493_61g03022</name>
</gene>
<feature type="compositionally biased region" description="Basic residues" evidence="1">
    <location>
        <begin position="307"/>
        <end position="318"/>
    </location>
</feature>
<feature type="compositionally biased region" description="Polar residues" evidence="1">
    <location>
        <begin position="261"/>
        <end position="272"/>
    </location>
</feature>
<proteinExistence type="predicted"/>